<accession>A0A0D2MHJ1</accession>
<keyword evidence="1" id="KW-0554">One-carbon metabolism</keyword>
<evidence type="ECO:0000313" key="4">
    <source>
        <dbReference type="EMBL" id="KIZ02540.1"/>
    </source>
</evidence>
<dbReference type="GeneID" id="25738301"/>
<keyword evidence="2 4" id="KW-0378">Hydrolase</keyword>
<dbReference type="GO" id="GO:0008864">
    <property type="term" value="F:formyltetrahydrofolate deformylase activity"/>
    <property type="evidence" value="ECO:0007669"/>
    <property type="project" value="UniProtKB-EC"/>
</dbReference>
<dbReference type="InterPro" id="IPR036477">
    <property type="entry name" value="Formyl_transf_N_sf"/>
</dbReference>
<dbReference type="OrthoDB" id="4239773at2759"/>
<dbReference type="PANTHER" id="PTHR42706:SF1">
    <property type="entry name" value="FORMYLTETRAHYDROFOLATE DEFORMYLASE 2, MITOCHONDRIAL"/>
    <property type="match status" value="1"/>
</dbReference>
<name>A0A0D2MHJ1_9CHLO</name>
<dbReference type="AlphaFoldDB" id="A0A0D2MHJ1"/>
<dbReference type="InterPro" id="IPR002376">
    <property type="entry name" value="Formyl_transf_N"/>
</dbReference>
<evidence type="ECO:0000313" key="5">
    <source>
        <dbReference type="Proteomes" id="UP000054498"/>
    </source>
</evidence>
<keyword evidence="5" id="KW-1185">Reference proteome</keyword>
<dbReference type="Proteomes" id="UP000054498">
    <property type="component" value="Unassembled WGS sequence"/>
</dbReference>
<evidence type="ECO:0000259" key="3">
    <source>
        <dbReference type="Pfam" id="PF00551"/>
    </source>
</evidence>
<dbReference type="EMBL" id="KK101025">
    <property type="protein sequence ID" value="KIZ02540.1"/>
    <property type="molecule type" value="Genomic_DNA"/>
</dbReference>
<dbReference type="Pfam" id="PF00551">
    <property type="entry name" value="Formyl_trans_N"/>
    <property type="match status" value="1"/>
</dbReference>
<dbReference type="STRING" id="145388.A0A0D2MHJ1"/>
<protein>
    <submittedName>
        <fullName evidence="4">Formyltetrahydrofolate deformylase</fullName>
        <ecNumber evidence="4">3.5.1.10</ecNumber>
    </submittedName>
</protein>
<dbReference type="SUPFAM" id="SSF53328">
    <property type="entry name" value="Formyltransferase"/>
    <property type="match status" value="1"/>
</dbReference>
<dbReference type="GO" id="GO:0006730">
    <property type="term" value="P:one-carbon metabolic process"/>
    <property type="evidence" value="ECO:0007669"/>
    <property type="project" value="UniProtKB-KW"/>
</dbReference>
<gene>
    <name evidence="4" type="ORF">MNEG_5424</name>
</gene>
<feature type="domain" description="Formyl transferase N-terminal" evidence="3">
    <location>
        <begin position="49"/>
        <end position="114"/>
    </location>
</feature>
<dbReference type="PRINTS" id="PR01575">
    <property type="entry name" value="FFH4HYDRLASE"/>
</dbReference>
<evidence type="ECO:0000256" key="2">
    <source>
        <dbReference type="ARBA" id="ARBA00022801"/>
    </source>
</evidence>
<dbReference type="KEGG" id="mng:MNEG_5424"/>
<evidence type="ECO:0000256" key="1">
    <source>
        <dbReference type="ARBA" id="ARBA00022563"/>
    </source>
</evidence>
<dbReference type="PANTHER" id="PTHR42706">
    <property type="entry name" value="FORMYLTETRAHYDROFOLATE DEFORMYLASE"/>
    <property type="match status" value="1"/>
</dbReference>
<organism evidence="4 5">
    <name type="scientific">Monoraphidium neglectum</name>
    <dbReference type="NCBI Taxonomy" id="145388"/>
    <lineage>
        <taxon>Eukaryota</taxon>
        <taxon>Viridiplantae</taxon>
        <taxon>Chlorophyta</taxon>
        <taxon>core chlorophytes</taxon>
        <taxon>Chlorophyceae</taxon>
        <taxon>CS clade</taxon>
        <taxon>Sphaeropleales</taxon>
        <taxon>Selenastraceae</taxon>
        <taxon>Monoraphidium</taxon>
    </lineage>
</organism>
<dbReference type="GO" id="GO:0006189">
    <property type="term" value="P:'de novo' IMP biosynthetic process"/>
    <property type="evidence" value="ECO:0007669"/>
    <property type="project" value="InterPro"/>
</dbReference>
<dbReference type="InterPro" id="IPR004810">
    <property type="entry name" value="PurU"/>
</dbReference>
<sequence length="134" mass="15083">MFNIDFVHVPIDEAKHDSRAAAKVAQEAAITRALDEAGADLIVLARYMQGARPYHRAHERGVKIIGATAHYATSELDAGPIIEQDITRITHRDTPADMVRKGKDLERLVLARAVRWHLQDRVLVHDNKTVLFED</sequence>
<reference evidence="4 5" key="1">
    <citation type="journal article" date="2013" name="BMC Genomics">
        <title>Reconstruction of the lipid metabolism for the microalga Monoraphidium neglectum from its genome sequence reveals characteristics suitable for biofuel production.</title>
        <authorList>
            <person name="Bogen C."/>
            <person name="Al-Dilaimi A."/>
            <person name="Albersmeier A."/>
            <person name="Wichmann J."/>
            <person name="Grundmann M."/>
            <person name="Rupp O."/>
            <person name="Lauersen K.J."/>
            <person name="Blifernez-Klassen O."/>
            <person name="Kalinowski J."/>
            <person name="Goesmann A."/>
            <person name="Mussgnug J.H."/>
            <person name="Kruse O."/>
        </authorList>
    </citation>
    <scope>NUCLEOTIDE SEQUENCE [LARGE SCALE GENOMIC DNA]</scope>
    <source>
        <strain evidence="4 5">SAG 48.87</strain>
    </source>
</reference>
<proteinExistence type="predicted"/>
<dbReference type="EC" id="3.5.1.10" evidence="4"/>
<dbReference type="Gene3D" id="3.40.50.170">
    <property type="entry name" value="Formyl transferase, N-terminal domain"/>
    <property type="match status" value="1"/>
</dbReference>
<dbReference type="RefSeq" id="XP_013901559.1">
    <property type="nucleotide sequence ID" value="XM_014046105.1"/>
</dbReference>